<keyword evidence="3" id="KW-1185">Reference proteome</keyword>
<evidence type="ECO:0000256" key="1">
    <source>
        <dbReference type="SAM" id="Phobius"/>
    </source>
</evidence>
<protein>
    <submittedName>
        <fullName evidence="2">Uncharacterized protein</fullName>
    </submittedName>
</protein>
<evidence type="ECO:0000313" key="3">
    <source>
        <dbReference type="Proteomes" id="UP000185124"/>
    </source>
</evidence>
<dbReference type="RefSeq" id="WP_074309682.1">
    <property type="nucleotide sequence ID" value="NZ_FSQT01000001.1"/>
</dbReference>
<dbReference type="STRING" id="709881.SAMN04489832_1375"/>
<organism evidence="2 3">
    <name type="scientific">Micromonospora cremea</name>
    <dbReference type="NCBI Taxonomy" id="709881"/>
    <lineage>
        <taxon>Bacteria</taxon>
        <taxon>Bacillati</taxon>
        <taxon>Actinomycetota</taxon>
        <taxon>Actinomycetes</taxon>
        <taxon>Micromonosporales</taxon>
        <taxon>Micromonosporaceae</taxon>
        <taxon>Micromonospora</taxon>
    </lineage>
</organism>
<dbReference type="AlphaFoldDB" id="A0A1N5V7K0"/>
<reference evidence="3" key="1">
    <citation type="submission" date="2016-12" db="EMBL/GenBank/DDBJ databases">
        <authorList>
            <person name="Varghese N."/>
            <person name="Submissions S."/>
        </authorList>
    </citation>
    <scope>NUCLEOTIDE SEQUENCE [LARGE SCALE GENOMIC DNA]</scope>
    <source>
        <strain evidence="3">DSM 45599</strain>
    </source>
</reference>
<feature type="transmembrane region" description="Helical" evidence="1">
    <location>
        <begin position="6"/>
        <end position="24"/>
    </location>
</feature>
<keyword evidence="1" id="KW-0812">Transmembrane</keyword>
<proteinExistence type="predicted"/>
<dbReference type="EMBL" id="FSQT01000001">
    <property type="protein sequence ID" value="SIM68195.1"/>
    <property type="molecule type" value="Genomic_DNA"/>
</dbReference>
<accession>A0A1N5V7K0</accession>
<evidence type="ECO:0000313" key="2">
    <source>
        <dbReference type="EMBL" id="SIM68195.1"/>
    </source>
</evidence>
<gene>
    <name evidence="2" type="ORF">SAMN04489832_1375</name>
</gene>
<keyword evidence="1" id="KW-0472">Membrane</keyword>
<dbReference type="Proteomes" id="UP000185124">
    <property type="component" value="Unassembled WGS sequence"/>
</dbReference>
<sequence length="69" mass="7555">MTTVWVVVGVFAAAGGAAFGVVVWRDRARLRSADDDAAGRDARAIQHRYEAERHADQGDLWQRGRDSTG</sequence>
<keyword evidence="1" id="KW-1133">Transmembrane helix</keyword>
<name>A0A1N5V7K0_9ACTN</name>